<dbReference type="SUPFAM" id="SSF49879">
    <property type="entry name" value="SMAD/FHA domain"/>
    <property type="match status" value="1"/>
</dbReference>
<dbReference type="InterPro" id="IPR008984">
    <property type="entry name" value="SMAD_FHA_dom_sf"/>
</dbReference>
<dbReference type="InterPro" id="IPR000253">
    <property type="entry name" value="FHA_dom"/>
</dbReference>
<protein>
    <recommendedName>
        <fullName evidence="1">FHA domain-containing protein</fullName>
    </recommendedName>
</protein>
<dbReference type="PROSITE" id="PS50006">
    <property type="entry name" value="FHA_DOMAIN"/>
    <property type="match status" value="1"/>
</dbReference>
<evidence type="ECO:0000259" key="1">
    <source>
        <dbReference type="PROSITE" id="PS50006"/>
    </source>
</evidence>
<sequence>MNPSLNLAVKRLVNAGPDHFAICVFEAPYPGARDIHDCVWSAELTQAWRKWQEMFAPDSCIDISPTAIPATSNPLPNELLSPTSGQMSYTSRLMQYLGISLWRWLFDGPILGSLEYSSGIAAGQNTRLRFRLEIRDPNLTALPWEIMQREVGQSAMSLSQNILFSRTTNEVEPLPLRLRPDQSLNILLVLGEDENNLQLDREADILEQTLSNGSIVGSHTQGYAPCTVKKLVQPTPQQLIQELETRNYNILFYGGHGSRGPDGGYLHLRPGMRLNGMELAQVLSHTGVKLAVLNACWGAQPATVNGQAIPCSSLIEVLIRNGVPAALGMRDQIADEESLTFIHTFVQALRRRLPIDHAVAEARQHLLAVYRFNQLPWTLPVLYLHPQFDGELIRSYEEGNTELPETSIPGMASLLPMACLRSAGITYKLKTAGVTRIGRTTDNDIVIPQPSVSRRQAEILCRNTFTGATPVRTYYLRENSTYGTTWISSSTNNDWQQIHHQEVLLEPGMQLKFGSRNSHPWEFMIESS</sequence>
<accession>A0A2N6JY47</accession>
<feature type="domain" description="FHA" evidence="1">
    <location>
        <begin position="435"/>
        <end position="484"/>
    </location>
</feature>
<keyword evidence="3" id="KW-1185">Reference proteome</keyword>
<dbReference type="AlphaFoldDB" id="A0A2N6JY47"/>
<organism evidence="2 3">
    <name type="scientific">Fischerella muscicola CCMEE 5323</name>
    <dbReference type="NCBI Taxonomy" id="2019572"/>
    <lineage>
        <taxon>Bacteria</taxon>
        <taxon>Bacillati</taxon>
        <taxon>Cyanobacteriota</taxon>
        <taxon>Cyanophyceae</taxon>
        <taxon>Nostocales</taxon>
        <taxon>Hapalosiphonaceae</taxon>
        <taxon>Fischerella</taxon>
    </lineage>
</organism>
<dbReference type="RefSeq" id="WP_016870387.1">
    <property type="nucleotide sequence ID" value="NZ_CAWNVR010000629.1"/>
</dbReference>
<dbReference type="EMBL" id="NRQW01000507">
    <property type="protein sequence ID" value="PLZ85706.1"/>
    <property type="molecule type" value="Genomic_DNA"/>
</dbReference>
<dbReference type="Proteomes" id="UP000235036">
    <property type="component" value="Unassembled WGS sequence"/>
</dbReference>
<reference evidence="2 3" key="1">
    <citation type="submission" date="2017-08" db="EMBL/GenBank/DDBJ databases">
        <title>Genomes of Fischerella (Mastigocladus) sp. strains.</title>
        <authorList>
            <person name="Miller S.R."/>
        </authorList>
    </citation>
    <scope>NUCLEOTIDE SEQUENCE [LARGE SCALE GENOMIC DNA]</scope>
    <source>
        <strain evidence="2 3">CCMEE 5323</strain>
    </source>
</reference>
<dbReference type="Gene3D" id="2.60.200.20">
    <property type="match status" value="1"/>
</dbReference>
<dbReference type="Pfam" id="PF12770">
    <property type="entry name" value="CHAT"/>
    <property type="match status" value="1"/>
</dbReference>
<comment type="caution">
    <text evidence="2">The sequence shown here is derived from an EMBL/GenBank/DDBJ whole genome shotgun (WGS) entry which is preliminary data.</text>
</comment>
<name>A0A2N6JY47_FISMU</name>
<evidence type="ECO:0000313" key="3">
    <source>
        <dbReference type="Proteomes" id="UP000235036"/>
    </source>
</evidence>
<proteinExistence type="predicted"/>
<dbReference type="CDD" id="cd00060">
    <property type="entry name" value="FHA"/>
    <property type="match status" value="1"/>
</dbReference>
<dbReference type="InterPro" id="IPR024983">
    <property type="entry name" value="CHAT_dom"/>
</dbReference>
<gene>
    <name evidence="2" type="ORF">CEN44_21655</name>
</gene>
<dbReference type="Pfam" id="PF00498">
    <property type="entry name" value="FHA"/>
    <property type="match status" value="1"/>
</dbReference>
<evidence type="ECO:0000313" key="2">
    <source>
        <dbReference type="EMBL" id="PLZ85706.1"/>
    </source>
</evidence>